<evidence type="ECO:0000313" key="2">
    <source>
        <dbReference type="Proteomes" id="UP000272942"/>
    </source>
</evidence>
<reference evidence="3" key="1">
    <citation type="submission" date="2016-06" db="UniProtKB">
        <authorList>
            <consortium name="WormBaseParasite"/>
        </authorList>
    </citation>
    <scope>IDENTIFICATION</scope>
</reference>
<name>A0A183A7J7_9TREM</name>
<accession>A0A183A7J7</accession>
<organism evidence="3">
    <name type="scientific">Echinostoma caproni</name>
    <dbReference type="NCBI Taxonomy" id="27848"/>
    <lineage>
        <taxon>Eukaryota</taxon>
        <taxon>Metazoa</taxon>
        <taxon>Spiralia</taxon>
        <taxon>Lophotrochozoa</taxon>
        <taxon>Platyhelminthes</taxon>
        <taxon>Trematoda</taxon>
        <taxon>Digenea</taxon>
        <taxon>Plagiorchiida</taxon>
        <taxon>Echinostomata</taxon>
        <taxon>Echinostomatoidea</taxon>
        <taxon>Echinostomatidae</taxon>
        <taxon>Echinostoma</taxon>
    </lineage>
</organism>
<evidence type="ECO:0000313" key="1">
    <source>
        <dbReference type="EMBL" id="VDP67869.1"/>
    </source>
</evidence>
<evidence type="ECO:0000313" key="3">
    <source>
        <dbReference type="WBParaSite" id="ECPE_0000293501-mRNA-1"/>
    </source>
</evidence>
<proteinExistence type="predicted"/>
<keyword evidence="2" id="KW-1185">Reference proteome</keyword>
<dbReference type="Proteomes" id="UP000272942">
    <property type="component" value="Unassembled WGS sequence"/>
</dbReference>
<dbReference type="EMBL" id="UZAN01039963">
    <property type="protein sequence ID" value="VDP67869.1"/>
    <property type="molecule type" value="Genomic_DNA"/>
</dbReference>
<gene>
    <name evidence="1" type="ORF">ECPE_LOCUS2932</name>
</gene>
<dbReference type="AlphaFoldDB" id="A0A183A7J7"/>
<dbReference type="WBParaSite" id="ECPE_0000293501-mRNA-1">
    <property type="protein sequence ID" value="ECPE_0000293501-mRNA-1"/>
    <property type="gene ID" value="ECPE_0000293501"/>
</dbReference>
<protein>
    <submittedName>
        <fullName evidence="1 3">Uncharacterized protein</fullName>
    </submittedName>
</protein>
<sequence length="103" mass="11689">MEAVESFKSSGSFTAAGDVVEEESVSQMVKARVNFKNLRNLWLRLFESRMLIDFLYLTASACEALFVSVEEHLVSNDELFRPILGVNSRSLKEVIAPHRLRLV</sequence>
<reference evidence="1 2" key="2">
    <citation type="submission" date="2018-11" db="EMBL/GenBank/DDBJ databases">
        <authorList>
            <consortium name="Pathogen Informatics"/>
        </authorList>
    </citation>
    <scope>NUCLEOTIDE SEQUENCE [LARGE SCALE GENOMIC DNA]</scope>
    <source>
        <strain evidence="1 2">Egypt</strain>
    </source>
</reference>